<dbReference type="GO" id="GO:0070475">
    <property type="term" value="P:rRNA base methylation"/>
    <property type="evidence" value="ECO:0007669"/>
    <property type="project" value="TreeGrafter"/>
</dbReference>
<evidence type="ECO:0000256" key="4">
    <source>
        <dbReference type="ARBA" id="ARBA00022552"/>
    </source>
</evidence>
<protein>
    <recommendedName>
        <fullName evidence="10">Ribosomal RNA small subunit methyltransferase E</fullName>
        <ecNumber evidence="10">2.1.1.193</ecNumber>
    </recommendedName>
</protein>
<accession>A0A7M1XMK9</accession>
<dbReference type="Gene3D" id="3.40.1280.10">
    <property type="match status" value="1"/>
</dbReference>
<evidence type="ECO:0000256" key="6">
    <source>
        <dbReference type="ARBA" id="ARBA00022679"/>
    </source>
</evidence>
<keyword evidence="7 10" id="KW-0949">S-adenosyl-L-methionine</keyword>
<dbReference type="NCBIfam" id="TIGR00046">
    <property type="entry name" value="RsmE family RNA methyltransferase"/>
    <property type="match status" value="1"/>
</dbReference>
<evidence type="ECO:0000256" key="7">
    <source>
        <dbReference type="ARBA" id="ARBA00022691"/>
    </source>
</evidence>
<reference evidence="13 15" key="1">
    <citation type="submission" date="2018-08" db="EMBL/GenBank/DDBJ databases">
        <title>The first complete genome of Treponema rectale (CHPAT), a commensal spirochete of the bovine rectum.</title>
        <authorList>
            <person name="Staton G.J."/>
            <person name="Clegg S.R."/>
            <person name="Carter S.D."/>
            <person name="Radford A.D."/>
            <person name="Darby A."/>
            <person name="Hall N."/>
            <person name="Birtles R.J."/>
            <person name="Evans N.J."/>
        </authorList>
    </citation>
    <scope>NUCLEOTIDE SEQUENCE [LARGE SCALE GENOMIC DNA]</scope>
    <source>
        <strain evidence="13 15">CHPA</strain>
    </source>
</reference>
<dbReference type="PIRSF" id="PIRSF015601">
    <property type="entry name" value="MTase_slr0722"/>
    <property type="match status" value="1"/>
</dbReference>
<keyword evidence="3 10" id="KW-0963">Cytoplasm</keyword>
<sequence length="272" mass="30046">MNICLFTDEEITRPLSLRDSRGEHLIKILHKKEGDSFSAGIINGKAGTAVITKIQSHEEHSPDNRKTWLEGTIEFDFTPESDGKPLYPLKMIVGFPRPIQLKRLLRDIAGLGVSQIHLTATELGEKSYLKADLSSPEECRKMLLEGTVQAAGTHIPEVFIHQSLQECLDSIKKEENSQTGSNSTSITAHFALDNVSPEISLIKKMNEAPYDIKPFEQAVAAIGSERGWSKSERELLENYGYVRTGMGIRVLRTETASTVAATLILAKMGLLG</sequence>
<dbReference type="InterPro" id="IPR029028">
    <property type="entry name" value="Alpha/beta_knot_MTases"/>
</dbReference>
<name>A0A7M1XMK9_9SPIR</name>
<dbReference type="Proteomes" id="UP000578697">
    <property type="component" value="Unassembled WGS sequence"/>
</dbReference>
<dbReference type="AlphaFoldDB" id="A0A7M1XMK9"/>
<dbReference type="PANTHER" id="PTHR30027:SF3">
    <property type="entry name" value="16S RRNA (URACIL(1498)-N(3))-METHYLTRANSFERASE"/>
    <property type="match status" value="1"/>
</dbReference>
<gene>
    <name evidence="13" type="ORF">DYE49_11280</name>
    <name evidence="12" type="ORF">HNP77_001471</name>
</gene>
<evidence type="ECO:0000313" key="13">
    <source>
        <dbReference type="EMBL" id="QOS40996.1"/>
    </source>
</evidence>
<feature type="domain" description="Ribosomal RNA small subunit methyltransferase E methyltransferase" evidence="11">
    <location>
        <begin position="86"/>
        <end position="264"/>
    </location>
</feature>
<organism evidence="13 15">
    <name type="scientific">Treponema rectale</name>
    <dbReference type="NCBI Taxonomy" id="744512"/>
    <lineage>
        <taxon>Bacteria</taxon>
        <taxon>Pseudomonadati</taxon>
        <taxon>Spirochaetota</taxon>
        <taxon>Spirochaetia</taxon>
        <taxon>Spirochaetales</taxon>
        <taxon>Treponemataceae</taxon>
        <taxon>Treponema</taxon>
    </lineage>
</organism>
<keyword evidence="4 10" id="KW-0698">rRNA processing</keyword>
<dbReference type="Pfam" id="PF04452">
    <property type="entry name" value="Methyltrans_RNA"/>
    <property type="match status" value="1"/>
</dbReference>
<evidence type="ECO:0000256" key="3">
    <source>
        <dbReference type="ARBA" id="ARBA00022490"/>
    </source>
</evidence>
<evidence type="ECO:0000256" key="1">
    <source>
        <dbReference type="ARBA" id="ARBA00004496"/>
    </source>
</evidence>
<evidence type="ECO:0000256" key="5">
    <source>
        <dbReference type="ARBA" id="ARBA00022603"/>
    </source>
</evidence>
<comment type="function">
    <text evidence="8 10">Specifically methylates the N3 position of the uracil ring of uridine 1498 (m3U1498) in 16S rRNA. Acts on the fully assembled 30S ribosomal subunit.</text>
</comment>
<evidence type="ECO:0000256" key="10">
    <source>
        <dbReference type="PIRNR" id="PIRNR015601"/>
    </source>
</evidence>
<evidence type="ECO:0000313" key="15">
    <source>
        <dbReference type="Proteomes" id="UP000593591"/>
    </source>
</evidence>
<dbReference type="CDD" id="cd18084">
    <property type="entry name" value="RsmE-like"/>
    <property type="match status" value="1"/>
</dbReference>
<dbReference type="InterPro" id="IPR046886">
    <property type="entry name" value="RsmE_MTase_dom"/>
</dbReference>
<comment type="catalytic activity">
    <reaction evidence="9 10">
        <text>uridine(1498) in 16S rRNA + S-adenosyl-L-methionine = N(3)-methyluridine(1498) in 16S rRNA + S-adenosyl-L-homocysteine + H(+)</text>
        <dbReference type="Rhea" id="RHEA:42920"/>
        <dbReference type="Rhea" id="RHEA-COMP:10283"/>
        <dbReference type="Rhea" id="RHEA-COMP:10284"/>
        <dbReference type="ChEBI" id="CHEBI:15378"/>
        <dbReference type="ChEBI" id="CHEBI:57856"/>
        <dbReference type="ChEBI" id="CHEBI:59789"/>
        <dbReference type="ChEBI" id="CHEBI:65315"/>
        <dbReference type="ChEBI" id="CHEBI:74502"/>
        <dbReference type="EC" id="2.1.1.193"/>
    </reaction>
</comment>
<comment type="subcellular location">
    <subcellularLocation>
        <location evidence="1 10">Cytoplasm</location>
    </subcellularLocation>
</comment>
<keyword evidence="5 10" id="KW-0489">Methyltransferase</keyword>
<dbReference type="EC" id="2.1.1.193" evidence="10"/>
<evidence type="ECO:0000256" key="8">
    <source>
        <dbReference type="ARBA" id="ARBA00025699"/>
    </source>
</evidence>
<reference evidence="12 14" key="2">
    <citation type="submission" date="2020-08" db="EMBL/GenBank/DDBJ databases">
        <title>Genomic Encyclopedia of Type Strains, Phase IV (KMG-IV): sequencing the most valuable type-strain genomes for metagenomic binning, comparative biology and taxonomic classification.</title>
        <authorList>
            <person name="Goeker M."/>
        </authorList>
    </citation>
    <scope>NUCLEOTIDE SEQUENCE [LARGE SCALE GENOMIC DNA]</scope>
    <source>
        <strain evidence="12 14">DSM 103679</strain>
    </source>
</reference>
<dbReference type="RefSeq" id="WP_184652530.1">
    <property type="nucleotide sequence ID" value="NZ_JACHFR010000002.1"/>
</dbReference>
<evidence type="ECO:0000256" key="2">
    <source>
        <dbReference type="ARBA" id="ARBA00005528"/>
    </source>
</evidence>
<dbReference type="GO" id="GO:0005737">
    <property type="term" value="C:cytoplasm"/>
    <property type="evidence" value="ECO:0007669"/>
    <property type="project" value="UniProtKB-SubCell"/>
</dbReference>
<dbReference type="EMBL" id="CP031517">
    <property type="protein sequence ID" value="QOS40996.1"/>
    <property type="molecule type" value="Genomic_DNA"/>
</dbReference>
<dbReference type="GO" id="GO:0070042">
    <property type="term" value="F:rRNA (uridine-N3-)-methyltransferase activity"/>
    <property type="evidence" value="ECO:0007669"/>
    <property type="project" value="TreeGrafter"/>
</dbReference>
<keyword evidence="14" id="KW-1185">Reference proteome</keyword>
<evidence type="ECO:0000256" key="9">
    <source>
        <dbReference type="ARBA" id="ARBA00047944"/>
    </source>
</evidence>
<dbReference type="KEGG" id="trc:DYE49_11280"/>
<proteinExistence type="inferred from homology"/>
<dbReference type="EMBL" id="JACHFR010000002">
    <property type="protein sequence ID" value="MBB5219102.1"/>
    <property type="molecule type" value="Genomic_DNA"/>
</dbReference>
<dbReference type="PANTHER" id="PTHR30027">
    <property type="entry name" value="RIBOSOMAL RNA SMALL SUBUNIT METHYLTRANSFERASE E"/>
    <property type="match status" value="1"/>
</dbReference>
<dbReference type="InterPro" id="IPR006700">
    <property type="entry name" value="RsmE"/>
</dbReference>
<dbReference type="SUPFAM" id="SSF75217">
    <property type="entry name" value="alpha/beta knot"/>
    <property type="match status" value="1"/>
</dbReference>
<evidence type="ECO:0000313" key="14">
    <source>
        <dbReference type="Proteomes" id="UP000578697"/>
    </source>
</evidence>
<dbReference type="InterPro" id="IPR029026">
    <property type="entry name" value="tRNA_m1G_MTases_N"/>
</dbReference>
<comment type="similarity">
    <text evidence="2 10">Belongs to the RNA methyltransferase RsmE family.</text>
</comment>
<keyword evidence="6 10" id="KW-0808">Transferase</keyword>
<evidence type="ECO:0000313" key="12">
    <source>
        <dbReference type="EMBL" id="MBB5219102.1"/>
    </source>
</evidence>
<dbReference type="Proteomes" id="UP000593591">
    <property type="component" value="Chromosome"/>
</dbReference>
<evidence type="ECO:0000259" key="11">
    <source>
        <dbReference type="Pfam" id="PF04452"/>
    </source>
</evidence>